<keyword evidence="2" id="KW-1185">Reference proteome</keyword>
<protein>
    <submittedName>
        <fullName evidence="1">Uncharacterized protein</fullName>
    </submittedName>
</protein>
<dbReference type="RefSeq" id="WP_175490619.1">
    <property type="nucleotide sequence ID" value="NZ_FOTS01000040.1"/>
</dbReference>
<dbReference type="AlphaFoldDB" id="A0A1I4N3C9"/>
<reference evidence="2" key="1">
    <citation type="submission" date="2016-10" db="EMBL/GenBank/DDBJ databases">
        <authorList>
            <person name="Varghese N."/>
            <person name="Submissions S."/>
        </authorList>
    </citation>
    <scope>NUCLEOTIDE SEQUENCE [LARGE SCALE GENOMIC DNA]</scope>
    <source>
        <strain evidence="2">DSM 13327</strain>
    </source>
</reference>
<dbReference type="EMBL" id="FOTS01000040">
    <property type="protein sequence ID" value="SFM10009.1"/>
    <property type="molecule type" value="Genomic_DNA"/>
</dbReference>
<sequence>MMQYSAKECDNDEEQAIIYCELTSLCDYIEYDDGMVLIDKDYIDLL</sequence>
<gene>
    <name evidence="1" type="ORF">SAMN04490355_104081</name>
</gene>
<name>A0A1I4N3C9_9FIRM</name>
<dbReference type="Proteomes" id="UP000199520">
    <property type="component" value="Unassembled WGS sequence"/>
</dbReference>
<proteinExistence type="predicted"/>
<accession>A0A1I4N3C9</accession>
<organism evidence="1 2">
    <name type="scientific">Pelosinus propionicus DSM 13327</name>
    <dbReference type="NCBI Taxonomy" id="1123291"/>
    <lineage>
        <taxon>Bacteria</taxon>
        <taxon>Bacillati</taxon>
        <taxon>Bacillota</taxon>
        <taxon>Negativicutes</taxon>
        <taxon>Selenomonadales</taxon>
        <taxon>Sporomusaceae</taxon>
        <taxon>Pelosinus</taxon>
    </lineage>
</organism>
<evidence type="ECO:0000313" key="1">
    <source>
        <dbReference type="EMBL" id="SFM10009.1"/>
    </source>
</evidence>
<evidence type="ECO:0000313" key="2">
    <source>
        <dbReference type="Proteomes" id="UP000199520"/>
    </source>
</evidence>